<dbReference type="InterPro" id="IPR036034">
    <property type="entry name" value="PDZ_sf"/>
</dbReference>
<feature type="transmembrane region" description="Helical" evidence="1">
    <location>
        <begin position="12"/>
        <end position="35"/>
    </location>
</feature>
<evidence type="ECO:0000256" key="1">
    <source>
        <dbReference type="SAM" id="Phobius"/>
    </source>
</evidence>
<keyword evidence="1" id="KW-1133">Transmembrane helix</keyword>
<dbReference type="AlphaFoldDB" id="A0A6S6TQT0"/>
<sequence length="276" mass="30835">MKQIINSKYLSTLIFLLSIMVIVKLLWIAVSLFFLPSTGEEYQSENTTKKLYYRVRLTNESKALAPIKPVPVQNKVSSMRGYKLLGLYNSKETLVVTVEKGKKTNILSKGEKVNGFELISAGTNFAMFKKNAEEFKLTLENTKSNKSSGASKNTSRAPTIKTQSTANIVEEGGVKHIPRSLLTTYTKDMNKIWKDIGIAQYKKNGKADGFKVNFIKKGSDIEKLGLKRGDILKAVNAEPLNLSSAMGFFNNITDLENLTLTVDRNGKSEDLEYEIQ</sequence>
<keyword evidence="1" id="KW-0812">Transmembrane</keyword>
<dbReference type="EMBL" id="CACVAP010000100">
    <property type="protein sequence ID" value="CAA6821655.1"/>
    <property type="molecule type" value="Genomic_DNA"/>
</dbReference>
<accession>A0A6S6TQT0</accession>
<organism evidence="2">
    <name type="scientific">uncultured Sulfurovum sp</name>
    <dbReference type="NCBI Taxonomy" id="269237"/>
    <lineage>
        <taxon>Bacteria</taxon>
        <taxon>Pseudomonadati</taxon>
        <taxon>Campylobacterota</taxon>
        <taxon>Epsilonproteobacteria</taxon>
        <taxon>Campylobacterales</taxon>
        <taxon>Sulfurovaceae</taxon>
        <taxon>Sulfurovum</taxon>
        <taxon>environmental samples</taxon>
    </lineage>
</organism>
<gene>
    <name evidence="2" type="ORF">HELGO_WM8974</name>
</gene>
<protein>
    <submittedName>
        <fullName evidence="2">General secretion pathway protein C</fullName>
    </submittedName>
</protein>
<evidence type="ECO:0000313" key="2">
    <source>
        <dbReference type="EMBL" id="CAA6821655.1"/>
    </source>
</evidence>
<dbReference type="Gene3D" id="2.30.42.10">
    <property type="match status" value="1"/>
</dbReference>
<dbReference type="SUPFAM" id="SSF50156">
    <property type="entry name" value="PDZ domain-like"/>
    <property type="match status" value="1"/>
</dbReference>
<proteinExistence type="predicted"/>
<keyword evidence="1" id="KW-0472">Membrane</keyword>
<reference evidence="2" key="1">
    <citation type="submission" date="2020-01" db="EMBL/GenBank/DDBJ databases">
        <authorList>
            <person name="Meier V. D."/>
            <person name="Meier V D."/>
        </authorList>
    </citation>
    <scope>NUCLEOTIDE SEQUENCE</scope>
    <source>
        <strain evidence="2">HLG_WM_MAG_06</strain>
    </source>
</reference>
<name>A0A6S6TQT0_9BACT</name>